<sequence length="134" mass="14264">AGPNQWPRWRERHDAPRPCEEEARRGSDPGADTMNKATAGSGRVQKAVASRAPLGRSSRLGGAADAGGAGSCGRPAGRPERQEQSGNHIARLPWFVFLCFVPVILASGTGKMNKEVEQCVALSLSSLSGYMLLY</sequence>
<reference evidence="2" key="5">
    <citation type="journal article" date="2021" name="G3 (Bethesda)">
        <title>Aegilops tauschii genome assembly Aet v5.0 features greater sequence contiguity and improved annotation.</title>
        <authorList>
            <person name="Wang L."/>
            <person name="Zhu T."/>
            <person name="Rodriguez J.C."/>
            <person name="Deal K.R."/>
            <person name="Dubcovsky J."/>
            <person name="McGuire P.E."/>
            <person name="Lux T."/>
            <person name="Spannagl M."/>
            <person name="Mayer K.F.X."/>
            <person name="Baldrich P."/>
            <person name="Meyers B.C."/>
            <person name="Huo N."/>
            <person name="Gu Y.Q."/>
            <person name="Zhou H."/>
            <person name="Devos K.M."/>
            <person name="Bennetzen J.L."/>
            <person name="Unver T."/>
            <person name="Budak H."/>
            <person name="Gulick P.J."/>
            <person name="Galiba G."/>
            <person name="Kalapos B."/>
            <person name="Nelson D.R."/>
            <person name="Li P."/>
            <person name="You F.M."/>
            <person name="Luo M.C."/>
            <person name="Dvorak J."/>
        </authorList>
    </citation>
    <scope>NUCLEOTIDE SEQUENCE [LARGE SCALE GENOMIC DNA]</scope>
    <source>
        <strain evidence="2">cv. AL8/78</strain>
    </source>
</reference>
<reference evidence="2" key="4">
    <citation type="submission" date="2019-03" db="UniProtKB">
        <authorList>
            <consortium name="EnsemblPlants"/>
        </authorList>
    </citation>
    <scope>IDENTIFICATION</scope>
</reference>
<dbReference type="AlphaFoldDB" id="A0A452YNF8"/>
<evidence type="ECO:0000313" key="2">
    <source>
        <dbReference type="EnsemblPlants" id="AET1Gv20478300.39"/>
    </source>
</evidence>
<protein>
    <submittedName>
        <fullName evidence="2">Uncharacterized protein</fullName>
    </submittedName>
</protein>
<dbReference type="EnsemblPlants" id="AET1Gv20478300.39">
    <property type="protein sequence ID" value="AET1Gv20478300.39"/>
    <property type="gene ID" value="AET1Gv20478300"/>
</dbReference>
<name>A0A452YNF8_AEGTS</name>
<evidence type="ECO:0000313" key="3">
    <source>
        <dbReference type="Proteomes" id="UP000015105"/>
    </source>
</evidence>
<keyword evidence="3" id="KW-1185">Reference proteome</keyword>
<evidence type="ECO:0000256" key="1">
    <source>
        <dbReference type="SAM" id="MobiDB-lite"/>
    </source>
</evidence>
<proteinExistence type="predicted"/>
<feature type="compositionally biased region" description="Basic and acidic residues" evidence="1">
    <location>
        <begin position="8"/>
        <end position="27"/>
    </location>
</feature>
<dbReference type="Gramene" id="AET1Gv20478300.39">
    <property type="protein sequence ID" value="AET1Gv20478300.39"/>
    <property type="gene ID" value="AET1Gv20478300"/>
</dbReference>
<reference evidence="3" key="1">
    <citation type="journal article" date="2014" name="Science">
        <title>Ancient hybridizations among the ancestral genomes of bread wheat.</title>
        <authorList>
            <consortium name="International Wheat Genome Sequencing Consortium,"/>
            <person name="Marcussen T."/>
            <person name="Sandve S.R."/>
            <person name="Heier L."/>
            <person name="Spannagl M."/>
            <person name="Pfeifer M."/>
            <person name="Jakobsen K.S."/>
            <person name="Wulff B.B."/>
            <person name="Steuernagel B."/>
            <person name="Mayer K.F."/>
            <person name="Olsen O.A."/>
        </authorList>
    </citation>
    <scope>NUCLEOTIDE SEQUENCE [LARGE SCALE GENOMIC DNA]</scope>
    <source>
        <strain evidence="3">cv. AL8/78</strain>
    </source>
</reference>
<feature type="region of interest" description="Disordered" evidence="1">
    <location>
        <begin position="1"/>
        <end position="85"/>
    </location>
</feature>
<accession>A0A452YNF8</accession>
<reference evidence="3" key="2">
    <citation type="journal article" date="2017" name="Nat. Plants">
        <title>The Aegilops tauschii genome reveals multiple impacts of transposons.</title>
        <authorList>
            <person name="Zhao G."/>
            <person name="Zou C."/>
            <person name="Li K."/>
            <person name="Wang K."/>
            <person name="Li T."/>
            <person name="Gao L."/>
            <person name="Zhang X."/>
            <person name="Wang H."/>
            <person name="Yang Z."/>
            <person name="Liu X."/>
            <person name="Jiang W."/>
            <person name="Mao L."/>
            <person name="Kong X."/>
            <person name="Jiao Y."/>
            <person name="Jia J."/>
        </authorList>
    </citation>
    <scope>NUCLEOTIDE SEQUENCE [LARGE SCALE GENOMIC DNA]</scope>
    <source>
        <strain evidence="3">cv. AL8/78</strain>
    </source>
</reference>
<organism evidence="2 3">
    <name type="scientific">Aegilops tauschii subsp. strangulata</name>
    <name type="common">Goatgrass</name>
    <dbReference type="NCBI Taxonomy" id="200361"/>
    <lineage>
        <taxon>Eukaryota</taxon>
        <taxon>Viridiplantae</taxon>
        <taxon>Streptophyta</taxon>
        <taxon>Embryophyta</taxon>
        <taxon>Tracheophyta</taxon>
        <taxon>Spermatophyta</taxon>
        <taxon>Magnoliopsida</taxon>
        <taxon>Liliopsida</taxon>
        <taxon>Poales</taxon>
        <taxon>Poaceae</taxon>
        <taxon>BOP clade</taxon>
        <taxon>Pooideae</taxon>
        <taxon>Triticodae</taxon>
        <taxon>Triticeae</taxon>
        <taxon>Triticinae</taxon>
        <taxon>Aegilops</taxon>
    </lineage>
</organism>
<dbReference type="Proteomes" id="UP000015105">
    <property type="component" value="Chromosome 1D"/>
</dbReference>
<reference evidence="2" key="3">
    <citation type="journal article" date="2017" name="Nature">
        <title>Genome sequence of the progenitor of the wheat D genome Aegilops tauschii.</title>
        <authorList>
            <person name="Luo M.C."/>
            <person name="Gu Y.Q."/>
            <person name="Puiu D."/>
            <person name="Wang H."/>
            <person name="Twardziok S.O."/>
            <person name="Deal K.R."/>
            <person name="Huo N."/>
            <person name="Zhu T."/>
            <person name="Wang L."/>
            <person name="Wang Y."/>
            <person name="McGuire P.E."/>
            <person name="Liu S."/>
            <person name="Long H."/>
            <person name="Ramasamy R.K."/>
            <person name="Rodriguez J.C."/>
            <person name="Van S.L."/>
            <person name="Yuan L."/>
            <person name="Wang Z."/>
            <person name="Xia Z."/>
            <person name="Xiao L."/>
            <person name="Anderson O.D."/>
            <person name="Ouyang S."/>
            <person name="Liang Y."/>
            <person name="Zimin A.V."/>
            <person name="Pertea G."/>
            <person name="Qi P."/>
            <person name="Bennetzen J.L."/>
            <person name="Dai X."/>
            <person name="Dawson M.W."/>
            <person name="Muller H.G."/>
            <person name="Kugler K."/>
            <person name="Rivarola-Duarte L."/>
            <person name="Spannagl M."/>
            <person name="Mayer K.F.X."/>
            <person name="Lu F.H."/>
            <person name="Bevan M.W."/>
            <person name="Leroy P."/>
            <person name="Li P."/>
            <person name="You F.M."/>
            <person name="Sun Q."/>
            <person name="Liu Z."/>
            <person name="Lyons E."/>
            <person name="Wicker T."/>
            <person name="Salzberg S.L."/>
            <person name="Devos K.M."/>
            <person name="Dvorak J."/>
        </authorList>
    </citation>
    <scope>NUCLEOTIDE SEQUENCE [LARGE SCALE GENOMIC DNA]</scope>
    <source>
        <strain evidence="2">cv. AL8/78</strain>
    </source>
</reference>